<dbReference type="RefSeq" id="WP_249060696.1">
    <property type="nucleotide sequence ID" value="NZ_JALZWP010000023.1"/>
</dbReference>
<feature type="transmembrane region" description="Helical" evidence="1">
    <location>
        <begin position="279"/>
        <end position="296"/>
    </location>
</feature>
<keyword evidence="1" id="KW-0812">Transmembrane</keyword>
<feature type="transmembrane region" description="Helical" evidence="1">
    <location>
        <begin position="190"/>
        <end position="211"/>
    </location>
</feature>
<feature type="transmembrane region" description="Helical" evidence="1">
    <location>
        <begin position="157"/>
        <end position="178"/>
    </location>
</feature>
<evidence type="ECO:0000256" key="1">
    <source>
        <dbReference type="SAM" id="Phobius"/>
    </source>
</evidence>
<feature type="transmembrane region" description="Helical" evidence="1">
    <location>
        <begin position="255"/>
        <end position="273"/>
    </location>
</feature>
<feature type="transmembrane region" description="Helical" evidence="1">
    <location>
        <begin position="124"/>
        <end position="145"/>
    </location>
</feature>
<feature type="transmembrane region" description="Helical" evidence="1">
    <location>
        <begin position="63"/>
        <end position="86"/>
    </location>
</feature>
<feature type="transmembrane region" description="Helical" evidence="1">
    <location>
        <begin position="303"/>
        <end position="323"/>
    </location>
</feature>
<feature type="transmembrane region" description="Helical" evidence="1">
    <location>
        <begin position="455"/>
        <end position="472"/>
    </location>
</feature>
<feature type="transmembrane region" description="Helical" evidence="1">
    <location>
        <begin position="329"/>
        <end position="348"/>
    </location>
</feature>
<keyword evidence="1" id="KW-1133">Transmembrane helix</keyword>
<accession>A0ABT0M5F2</accession>
<protein>
    <submittedName>
        <fullName evidence="2">Uncharacterized protein</fullName>
    </submittedName>
</protein>
<keyword evidence="3" id="KW-1185">Reference proteome</keyword>
<name>A0ABT0M5F2_9RHOB</name>
<organism evidence="2 3">
    <name type="scientific">Roseinatronobacter domitianus</name>
    <dbReference type="NCBI Taxonomy" id="2940293"/>
    <lineage>
        <taxon>Bacteria</taxon>
        <taxon>Pseudomonadati</taxon>
        <taxon>Pseudomonadota</taxon>
        <taxon>Alphaproteobacteria</taxon>
        <taxon>Rhodobacterales</taxon>
        <taxon>Paracoccaceae</taxon>
        <taxon>Roseinatronobacter</taxon>
    </lineage>
</organism>
<feature type="transmembrane region" description="Helical" evidence="1">
    <location>
        <begin position="92"/>
        <end position="112"/>
    </location>
</feature>
<evidence type="ECO:0000313" key="3">
    <source>
        <dbReference type="Proteomes" id="UP001202550"/>
    </source>
</evidence>
<evidence type="ECO:0000313" key="2">
    <source>
        <dbReference type="EMBL" id="MCL1630081.1"/>
    </source>
</evidence>
<feature type="transmembrane region" description="Helical" evidence="1">
    <location>
        <begin position="429"/>
        <end position="449"/>
    </location>
</feature>
<reference evidence="2 3" key="1">
    <citation type="submission" date="2022-05" db="EMBL/GenBank/DDBJ databases">
        <title>Seasonal and diel survey of microbial diversity of the Tyrrhenian coast.</title>
        <authorList>
            <person name="Gattoni G."/>
            <person name="Corral P."/>
        </authorList>
    </citation>
    <scope>NUCLEOTIDE SEQUENCE [LARGE SCALE GENOMIC DNA]</scope>
    <source>
        <strain evidence="2 3">V10</strain>
    </source>
</reference>
<proteinExistence type="predicted"/>
<dbReference type="Proteomes" id="UP001202550">
    <property type="component" value="Unassembled WGS sequence"/>
</dbReference>
<dbReference type="EMBL" id="JALZWP010000023">
    <property type="protein sequence ID" value="MCL1630081.1"/>
    <property type="molecule type" value="Genomic_DNA"/>
</dbReference>
<keyword evidence="1" id="KW-0472">Membrane</keyword>
<comment type="caution">
    <text evidence="2">The sequence shown here is derived from an EMBL/GenBank/DDBJ whole genome shotgun (WGS) entry which is preliminary data.</text>
</comment>
<feature type="transmembrane region" description="Helical" evidence="1">
    <location>
        <begin position="31"/>
        <end position="51"/>
    </location>
</feature>
<sequence length="543" mass="59261">MNTPAYFLISSVLYALIPVVIFLTGESPLNDALLVTLLTVAASVLVALRFLPQKGVRAALLDPWLFGFSLLNLAGFFGFLVLMAQAKTVSNPIFALVTAEAWPIFSAILFPLFRIGRTRSMSPFDYAVGAFALFGLLLVAGPSIGKGFAMDGGLPGIVLPILAMLAMAFGSAFKAVYVQRAKQRHGIGPVLSFFLMYAQILPLVPLMLVFLNMPNAVLTIDSVWLAPLLIFVINVASAISFSFGTLKISRSTDLYIWFFTPVFSTVFFCLFTASLLTPLEAAGIGVIVGCNLLASLETEKRWGYRYGVAGLMVTGVICILLQPLAMVDYYDTLAVLVIFVTITLAFLLERVSTRSGQEAALYSSAYTRALALGNPALRSALQELITERNPYSLKRKARHISGLSNDSQIIEPVGLICASRVRGLSVSNLFSVAFGLLAASVIAVSSRPIGWQHDLFTFCFVPSILYGFFYLVDLNAQRFTLPYYAYDEGAEIRISFSFDKASQLRHNSVWSIILILFLSVCFIYGFAVQHSLGAQYLLAITPS</sequence>
<feature type="transmembrane region" description="Helical" evidence="1">
    <location>
        <begin position="509"/>
        <end position="527"/>
    </location>
</feature>
<gene>
    <name evidence="2" type="ORF">M3N55_15230</name>
</gene>
<feature type="transmembrane region" description="Helical" evidence="1">
    <location>
        <begin position="223"/>
        <end position="243"/>
    </location>
</feature>
<feature type="transmembrane region" description="Helical" evidence="1">
    <location>
        <begin position="5"/>
        <end position="25"/>
    </location>
</feature>